<evidence type="ECO:0000313" key="9">
    <source>
        <dbReference type="EMBL" id="GBF48755.1"/>
    </source>
</evidence>
<dbReference type="NCBIfam" id="TIGR00614">
    <property type="entry name" value="recQ_fam"/>
    <property type="match status" value="1"/>
</dbReference>
<evidence type="ECO:0000256" key="5">
    <source>
        <dbReference type="ARBA" id="ARBA00044535"/>
    </source>
</evidence>
<dbReference type="SUPFAM" id="SSF52540">
    <property type="entry name" value="P-loop containing nucleoside triphosphate hydrolases"/>
    <property type="match status" value="1"/>
</dbReference>
<keyword evidence="3 9" id="KW-0347">Helicase</keyword>
<keyword evidence="2" id="KW-0378">Hydrolase</keyword>
<dbReference type="PANTHER" id="PTHR13710">
    <property type="entry name" value="DNA HELICASE RECQ FAMILY MEMBER"/>
    <property type="match status" value="1"/>
</dbReference>
<dbReference type="Proteomes" id="UP000245133">
    <property type="component" value="Unassembled WGS sequence"/>
</dbReference>
<evidence type="ECO:0000256" key="4">
    <source>
        <dbReference type="ARBA" id="ARBA00022840"/>
    </source>
</evidence>
<proteinExistence type="predicted"/>
<dbReference type="Pfam" id="PF16124">
    <property type="entry name" value="RecQ_Zn_bind"/>
    <property type="match status" value="1"/>
</dbReference>
<dbReference type="Gene3D" id="3.40.50.300">
    <property type="entry name" value="P-loop containing nucleotide triphosphate hydrolases"/>
    <property type="match status" value="2"/>
</dbReference>
<dbReference type="Pfam" id="PF00271">
    <property type="entry name" value="Helicase_C"/>
    <property type="match status" value="1"/>
</dbReference>
<comment type="caution">
    <text evidence="9">The sequence shown here is derived from an EMBL/GenBank/DDBJ whole genome shotgun (WGS) entry which is preliminary data.</text>
</comment>
<dbReference type="Gene3D" id="1.10.10.10">
    <property type="entry name" value="Winged helix-like DNA-binding domain superfamily/Winged helix DNA-binding domain"/>
    <property type="match status" value="1"/>
</dbReference>
<dbReference type="GO" id="GO:0005524">
    <property type="term" value="F:ATP binding"/>
    <property type="evidence" value="ECO:0007669"/>
    <property type="project" value="UniProtKB-KW"/>
</dbReference>
<evidence type="ECO:0000256" key="2">
    <source>
        <dbReference type="ARBA" id="ARBA00022801"/>
    </source>
</evidence>
<organism evidence="9 10">
    <name type="scientific">Leptospira ryugenii</name>
    <dbReference type="NCBI Taxonomy" id="1917863"/>
    <lineage>
        <taxon>Bacteria</taxon>
        <taxon>Pseudomonadati</taxon>
        <taxon>Spirochaetota</taxon>
        <taxon>Spirochaetia</taxon>
        <taxon>Leptospirales</taxon>
        <taxon>Leptospiraceae</taxon>
        <taxon>Leptospira</taxon>
    </lineage>
</organism>
<evidence type="ECO:0000313" key="10">
    <source>
        <dbReference type="Proteomes" id="UP000245133"/>
    </source>
</evidence>
<dbReference type="InterPro" id="IPR001650">
    <property type="entry name" value="Helicase_C-like"/>
</dbReference>
<dbReference type="GO" id="GO:0006281">
    <property type="term" value="P:DNA repair"/>
    <property type="evidence" value="ECO:0007669"/>
    <property type="project" value="TreeGrafter"/>
</dbReference>
<dbReference type="GO" id="GO:0005694">
    <property type="term" value="C:chromosome"/>
    <property type="evidence" value="ECO:0007669"/>
    <property type="project" value="TreeGrafter"/>
</dbReference>
<dbReference type="GO" id="GO:0016787">
    <property type="term" value="F:hydrolase activity"/>
    <property type="evidence" value="ECO:0007669"/>
    <property type="project" value="UniProtKB-KW"/>
</dbReference>
<dbReference type="PROSITE" id="PS51192">
    <property type="entry name" value="HELICASE_ATP_BIND_1"/>
    <property type="match status" value="1"/>
</dbReference>
<dbReference type="SMART" id="SM00490">
    <property type="entry name" value="HELICc"/>
    <property type="match status" value="1"/>
</dbReference>
<dbReference type="Pfam" id="PF00270">
    <property type="entry name" value="DEAD"/>
    <property type="match status" value="1"/>
</dbReference>
<dbReference type="CDD" id="cd17920">
    <property type="entry name" value="DEXHc_RecQ"/>
    <property type="match status" value="1"/>
</dbReference>
<keyword evidence="1" id="KW-0547">Nucleotide-binding</keyword>
<keyword evidence="10" id="KW-1185">Reference proteome</keyword>
<dbReference type="PROSITE" id="PS51194">
    <property type="entry name" value="HELICASE_CTER"/>
    <property type="match status" value="1"/>
</dbReference>
<feature type="domain" description="Helicase ATP-binding" evidence="7">
    <location>
        <begin position="48"/>
        <end position="216"/>
    </location>
</feature>
<feature type="domain" description="Helicase C-terminal" evidence="8">
    <location>
        <begin position="241"/>
        <end position="389"/>
    </location>
</feature>
<dbReference type="InterPro" id="IPR004589">
    <property type="entry name" value="DNA_helicase_ATP-dep_RecQ"/>
</dbReference>
<dbReference type="InterPro" id="IPR036388">
    <property type="entry name" value="WH-like_DNA-bd_sf"/>
</dbReference>
<evidence type="ECO:0000259" key="7">
    <source>
        <dbReference type="PROSITE" id="PS51192"/>
    </source>
</evidence>
<dbReference type="GO" id="GO:0006310">
    <property type="term" value="P:DNA recombination"/>
    <property type="evidence" value="ECO:0007669"/>
    <property type="project" value="InterPro"/>
</dbReference>
<dbReference type="InterPro" id="IPR027417">
    <property type="entry name" value="P-loop_NTPase"/>
</dbReference>
<dbReference type="InterPro" id="IPR014001">
    <property type="entry name" value="Helicase_ATP-bd"/>
</dbReference>
<dbReference type="PANTHER" id="PTHR13710:SF150">
    <property type="entry name" value="ATP-DEPENDENT DNA HELICASE RECQ"/>
    <property type="match status" value="1"/>
</dbReference>
<dbReference type="GO" id="GO:0005737">
    <property type="term" value="C:cytoplasm"/>
    <property type="evidence" value="ECO:0007669"/>
    <property type="project" value="TreeGrafter"/>
</dbReference>
<reference evidence="9 10" key="1">
    <citation type="submission" date="2018-02" db="EMBL/GenBank/DDBJ databases">
        <title>Novel Leptospira species isolated from soil and water in Japan.</title>
        <authorList>
            <person name="Nakao R."/>
            <person name="Masuzawa T."/>
        </authorList>
    </citation>
    <scope>NUCLEOTIDE SEQUENCE [LARGE SCALE GENOMIC DNA]</scope>
    <source>
        <strain evidence="9 10">YH101</strain>
    </source>
</reference>
<gene>
    <name evidence="9" type="ORF">LPTSP4_02550</name>
</gene>
<dbReference type="GO" id="GO:0009378">
    <property type="term" value="F:four-way junction helicase activity"/>
    <property type="evidence" value="ECO:0007669"/>
    <property type="project" value="TreeGrafter"/>
</dbReference>
<protein>
    <recommendedName>
        <fullName evidence="5">ATP-dependent DNA helicase RecQ</fullName>
    </recommendedName>
    <alternativeName>
        <fullName evidence="6">DNA 3'-5' helicase RecQ</fullName>
    </alternativeName>
</protein>
<dbReference type="GO" id="GO:0003676">
    <property type="term" value="F:nucleic acid binding"/>
    <property type="evidence" value="ECO:0007669"/>
    <property type="project" value="InterPro"/>
</dbReference>
<name>A0A2P2DVV1_9LEPT</name>
<evidence type="ECO:0000259" key="8">
    <source>
        <dbReference type="PROSITE" id="PS51194"/>
    </source>
</evidence>
<dbReference type="GO" id="GO:0043138">
    <property type="term" value="F:3'-5' DNA helicase activity"/>
    <property type="evidence" value="ECO:0007669"/>
    <property type="project" value="TreeGrafter"/>
</dbReference>
<accession>A0A2P2DVV1</accession>
<dbReference type="InterPro" id="IPR032284">
    <property type="entry name" value="RecQ_Zn-bd"/>
</dbReference>
<dbReference type="RefSeq" id="WP_209451968.1">
    <property type="nucleotide sequence ID" value="NZ_BFBB01000002.1"/>
</dbReference>
<dbReference type="InterPro" id="IPR011545">
    <property type="entry name" value="DEAD/DEAH_box_helicase_dom"/>
</dbReference>
<sequence>MGWALGKVVGGMSENKRECLHHRMAHSFAALRDLFSISEFRSPQKEAIDHCLAKKSSLVLMPTGSGKSLCFQIPAFMNPGLSIVVSPLIALMVDQVYSLQKRNLEADALHSAQTSEERNKVNRRLADRKMQLLYVSPERFRKKEFWDLLGDTKVNFFFIDEAHCMSQWGHDFRPDYAKLGEVRIRLGNPPMMALTATASPVVQSEIKELLGWNPMEDLVFDGGIERNNLTLRVRSFVDPRQKENYLLKVLEKQVNGPTIVYFNLIESLESFSNILKSNAMPHATYHGKKQAHEKQSVQKRFQSQEISLLLATNAFGMGIDLPNIRRVIHAEMPLQLESYFQEVGRAGRDGLVSECILCYTESDLAVLLDFVEWQNPNLKMMKRVYSLLETKKEELPSYTYKDIQKLVGLRGDHRLQTVLNLLLHYGFIEGSLERGNLCLVQEFDVSHFRPEVFEQKKERALWRLQQMLLYVKTEHCRLQSIYQYFGKESEPCGLCDVCKKNTEKKD</sequence>
<dbReference type="EMBL" id="BFBB01000002">
    <property type="protein sequence ID" value="GBF48755.1"/>
    <property type="molecule type" value="Genomic_DNA"/>
</dbReference>
<dbReference type="AlphaFoldDB" id="A0A2P2DVV1"/>
<evidence type="ECO:0000256" key="6">
    <source>
        <dbReference type="ARBA" id="ARBA00044550"/>
    </source>
</evidence>
<dbReference type="FunFam" id="3.40.50.300:FF:001389">
    <property type="entry name" value="ATP-dependent DNA helicase RecQ"/>
    <property type="match status" value="1"/>
</dbReference>
<evidence type="ECO:0000256" key="1">
    <source>
        <dbReference type="ARBA" id="ARBA00022741"/>
    </source>
</evidence>
<keyword evidence="4" id="KW-0067">ATP-binding</keyword>
<dbReference type="SMART" id="SM00487">
    <property type="entry name" value="DEXDc"/>
    <property type="match status" value="1"/>
</dbReference>
<evidence type="ECO:0000256" key="3">
    <source>
        <dbReference type="ARBA" id="ARBA00022806"/>
    </source>
</evidence>